<name>A0A1V6PQX1_9EURO</name>
<protein>
    <submittedName>
        <fullName evidence="4">Uncharacterized protein</fullName>
    </submittedName>
</protein>
<evidence type="ECO:0000313" key="4">
    <source>
        <dbReference type="EMBL" id="OQD78936.1"/>
    </source>
</evidence>
<dbReference type="AlphaFoldDB" id="A0A1V6PQX1"/>
<reference evidence="5" key="1">
    <citation type="journal article" date="2017" name="Nat. Microbiol.">
        <title>Global analysis of biosynthetic gene clusters reveals vast potential of secondary metabolite production in Penicillium species.</title>
        <authorList>
            <person name="Nielsen J.C."/>
            <person name="Grijseels S."/>
            <person name="Prigent S."/>
            <person name="Ji B."/>
            <person name="Dainat J."/>
            <person name="Nielsen K.F."/>
            <person name="Frisvad J.C."/>
            <person name="Workman M."/>
            <person name="Nielsen J."/>
        </authorList>
    </citation>
    <scope>NUCLEOTIDE SEQUENCE [LARGE SCALE GENOMIC DNA]</scope>
    <source>
        <strain evidence="5">IBT 31811</strain>
    </source>
</reference>
<dbReference type="SMART" id="SM00248">
    <property type="entry name" value="ANK"/>
    <property type="match status" value="14"/>
</dbReference>
<comment type="caution">
    <text evidence="4">The sequence shown here is derived from an EMBL/GenBank/DDBJ whole genome shotgun (WGS) entry which is preliminary data.</text>
</comment>
<dbReference type="Pfam" id="PF12796">
    <property type="entry name" value="Ank_2"/>
    <property type="match status" value="5"/>
</dbReference>
<dbReference type="PRINTS" id="PR01415">
    <property type="entry name" value="ANKYRIN"/>
</dbReference>
<accession>A0A1V6PQX1</accession>
<dbReference type="SUPFAM" id="SSF48403">
    <property type="entry name" value="Ankyrin repeat"/>
    <property type="match status" value="2"/>
</dbReference>
<dbReference type="Proteomes" id="UP000191672">
    <property type="component" value="Unassembled WGS sequence"/>
</dbReference>
<feature type="repeat" description="ANK" evidence="3">
    <location>
        <begin position="569"/>
        <end position="601"/>
    </location>
</feature>
<feature type="repeat" description="ANK" evidence="3">
    <location>
        <begin position="436"/>
        <end position="468"/>
    </location>
</feature>
<feature type="repeat" description="ANK" evidence="3">
    <location>
        <begin position="502"/>
        <end position="535"/>
    </location>
</feature>
<feature type="repeat" description="ANK" evidence="3">
    <location>
        <begin position="668"/>
        <end position="700"/>
    </location>
</feature>
<dbReference type="InterPro" id="IPR036770">
    <property type="entry name" value="Ankyrin_rpt-contain_sf"/>
</dbReference>
<keyword evidence="1" id="KW-0677">Repeat</keyword>
<keyword evidence="2 3" id="KW-0040">ANK repeat</keyword>
<feature type="repeat" description="ANK" evidence="3">
    <location>
        <begin position="635"/>
        <end position="667"/>
    </location>
</feature>
<feature type="repeat" description="ANK" evidence="3">
    <location>
        <begin position="602"/>
        <end position="634"/>
    </location>
</feature>
<gene>
    <name evidence="4" type="ORF">PENANT_c071G03834</name>
</gene>
<evidence type="ECO:0000256" key="1">
    <source>
        <dbReference type="ARBA" id="ARBA00022737"/>
    </source>
</evidence>
<proteinExistence type="predicted"/>
<feature type="repeat" description="ANK" evidence="3">
    <location>
        <begin position="370"/>
        <end position="402"/>
    </location>
</feature>
<dbReference type="PROSITE" id="PS50088">
    <property type="entry name" value="ANK_REPEAT"/>
    <property type="match status" value="11"/>
</dbReference>
<feature type="repeat" description="ANK" evidence="3">
    <location>
        <begin position="536"/>
        <end position="568"/>
    </location>
</feature>
<dbReference type="InterPro" id="IPR002110">
    <property type="entry name" value="Ankyrin_rpt"/>
</dbReference>
<dbReference type="Gene3D" id="1.25.40.20">
    <property type="entry name" value="Ankyrin repeat-containing domain"/>
    <property type="match status" value="3"/>
</dbReference>
<dbReference type="InterPro" id="IPR051165">
    <property type="entry name" value="Multifunctional_ANK_Repeat"/>
</dbReference>
<dbReference type="Pfam" id="PF13637">
    <property type="entry name" value="Ank_4"/>
    <property type="match status" value="1"/>
</dbReference>
<dbReference type="PANTHER" id="PTHR24123:SF33">
    <property type="entry name" value="PROTEIN HOS4"/>
    <property type="match status" value="1"/>
</dbReference>
<dbReference type="EMBL" id="MDYN01000071">
    <property type="protein sequence ID" value="OQD78936.1"/>
    <property type="molecule type" value="Genomic_DNA"/>
</dbReference>
<evidence type="ECO:0000313" key="5">
    <source>
        <dbReference type="Proteomes" id="UP000191672"/>
    </source>
</evidence>
<evidence type="ECO:0000256" key="3">
    <source>
        <dbReference type="PROSITE-ProRule" id="PRU00023"/>
    </source>
</evidence>
<evidence type="ECO:0000256" key="2">
    <source>
        <dbReference type="ARBA" id="ARBA00023043"/>
    </source>
</evidence>
<feature type="repeat" description="ANK" evidence="3">
    <location>
        <begin position="469"/>
        <end position="501"/>
    </location>
</feature>
<feature type="repeat" description="ANK" evidence="3">
    <location>
        <begin position="403"/>
        <end position="435"/>
    </location>
</feature>
<sequence length="826" mass="90858">MWVVLVVGILNREYGLGGLALEKRLEELPSDLSELFKNILRRDKNNLEGFQLCILWILYAKRPLRPQELYHALWIGLSPKDLVDGQILDATVSSVGAGPEKCMITRSAAGYSKGLAETTEATRSSEPIVQFIHESVRDFLIKDRGLYELWPELGLDCEGLGHEKLKQCCNLYANHDLIRKSVTNLPPESDVDRRTEALTECPKEYPFLEYATQHIVFHANAAAKVVPQDEFLSSFAVLDWIEASNAFEKVKKNRYSRNGSLSYILSNKGCPELIRARPKEDPHTQVRGERYDYPLFAGLANGDKDTVAAILDSSSSFYEGISLTEGLNHRKDFKDFKCRTPLIWAAQEGRTGIVKLLLQRGVDINGMDTKWGTPLIWALKCGYETFARFLVERGADVNASVKGGPKPLHLSVQGGHEAMARLLIDKGANVNDSTSSGETILHSSATSGHEKIARLLVDKGADVNARDDERRTPLHNSVFRGHEALARLFMDQGADVNAVNKYGSTPLLNASSEHGHEAIASLLIDKGADVNARNDYGDTPLHTSLKYGHETIASLLIDKGADVNAQNEWGDIPLHTSLNRGHEVIASLLIDKGADFNARNDCGDTSLHTSLIYGHEAIASLLIDKGADVNAVDQDGYTPLHASSEHGFEAIARLLIEKGANVKARHVYGWTPLHLSARRGHETITRLLVDKGADVNARDKERKTPLRPYGISCNKAITRLLLDMGAKIDICDEEGWTFLQQCLKHGNDEIATLLIEKGSFFDVNTSDKDGWTPLQRALNVGKRLGPGVETQGAVLQSRTGAGELAVATVPSSRPAPMMLPPLTVTL</sequence>
<dbReference type="PANTHER" id="PTHR24123">
    <property type="entry name" value="ANKYRIN REPEAT-CONTAINING"/>
    <property type="match status" value="1"/>
</dbReference>
<organism evidence="4 5">
    <name type="scientific">Penicillium antarcticum</name>
    <dbReference type="NCBI Taxonomy" id="416450"/>
    <lineage>
        <taxon>Eukaryota</taxon>
        <taxon>Fungi</taxon>
        <taxon>Dikarya</taxon>
        <taxon>Ascomycota</taxon>
        <taxon>Pezizomycotina</taxon>
        <taxon>Eurotiomycetes</taxon>
        <taxon>Eurotiomycetidae</taxon>
        <taxon>Eurotiales</taxon>
        <taxon>Aspergillaceae</taxon>
        <taxon>Penicillium</taxon>
    </lineage>
</organism>
<keyword evidence="5" id="KW-1185">Reference proteome</keyword>
<dbReference type="STRING" id="416450.A0A1V6PQX1"/>
<dbReference type="PROSITE" id="PS50297">
    <property type="entry name" value="ANK_REP_REGION"/>
    <property type="match status" value="10"/>
</dbReference>
<feature type="repeat" description="ANK" evidence="3">
    <location>
        <begin position="337"/>
        <end position="369"/>
    </location>
</feature>